<sequence length="128" mass="14713">MPHRDRPADEYYALRTFRADGTPVTTPIWLARDGERLYGYTPVRSWKVRRISRDPRVEVAPSDFDGMPHDAWRSGRAQVLPASGLRTAKRAMTAKYGNRFRWFTLVTLIGRPRTHGGRAVGIEISWDD</sequence>
<dbReference type="EC" id="1.-.-.-" evidence="3"/>
<dbReference type="NCBIfam" id="TIGR03666">
    <property type="entry name" value="Rv2061_F420"/>
    <property type="match status" value="1"/>
</dbReference>
<name>A0ABW4VEI1_9MICO</name>
<dbReference type="Gene3D" id="2.30.110.10">
    <property type="entry name" value="Electron Transport, Fmn-binding Protein, Chain A"/>
    <property type="match status" value="1"/>
</dbReference>
<dbReference type="PANTHER" id="PTHR35176">
    <property type="entry name" value="HEME OXYGENASE HI_0854-RELATED"/>
    <property type="match status" value="1"/>
</dbReference>
<dbReference type="InterPro" id="IPR012349">
    <property type="entry name" value="Split_barrel_FMN-bd"/>
</dbReference>
<dbReference type="Pfam" id="PF01243">
    <property type="entry name" value="PNPOx_N"/>
    <property type="match status" value="1"/>
</dbReference>
<dbReference type="EMBL" id="JBHUHF010000001">
    <property type="protein sequence ID" value="MFD2028642.1"/>
    <property type="molecule type" value="Genomic_DNA"/>
</dbReference>
<evidence type="ECO:0000313" key="4">
    <source>
        <dbReference type="Proteomes" id="UP001597338"/>
    </source>
</evidence>
<evidence type="ECO:0000256" key="1">
    <source>
        <dbReference type="ARBA" id="ARBA00023002"/>
    </source>
</evidence>
<comment type="caution">
    <text evidence="3">The sequence shown here is derived from an EMBL/GenBank/DDBJ whole genome shotgun (WGS) entry which is preliminary data.</text>
</comment>
<dbReference type="SUPFAM" id="SSF50475">
    <property type="entry name" value="FMN-binding split barrel"/>
    <property type="match status" value="1"/>
</dbReference>
<gene>
    <name evidence="3" type="ORF">ACFSL2_24355</name>
</gene>
<dbReference type="RefSeq" id="WP_377200311.1">
    <property type="nucleotide sequence ID" value="NZ_JBHUHF010000001.1"/>
</dbReference>
<reference evidence="4" key="1">
    <citation type="journal article" date="2019" name="Int. J. Syst. Evol. Microbiol.">
        <title>The Global Catalogue of Microorganisms (GCM) 10K type strain sequencing project: providing services to taxonomists for standard genome sequencing and annotation.</title>
        <authorList>
            <consortium name="The Broad Institute Genomics Platform"/>
            <consortium name="The Broad Institute Genome Sequencing Center for Infectious Disease"/>
            <person name="Wu L."/>
            <person name="Ma J."/>
        </authorList>
    </citation>
    <scope>NUCLEOTIDE SEQUENCE [LARGE SCALE GENOMIC DNA]</scope>
    <source>
        <strain evidence="4">CCM 7043</strain>
    </source>
</reference>
<dbReference type="Proteomes" id="UP001597338">
    <property type="component" value="Unassembled WGS sequence"/>
</dbReference>
<dbReference type="InterPro" id="IPR019965">
    <property type="entry name" value="PPOX_F420-dep_Rv2061_put"/>
</dbReference>
<dbReference type="InterPro" id="IPR052019">
    <property type="entry name" value="F420H2_bilvrd_red/Heme_oxyg"/>
</dbReference>
<keyword evidence="4" id="KW-1185">Reference proteome</keyword>
<proteinExistence type="predicted"/>
<protein>
    <submittedName>
        <fullName evidence="3">PPOX class F420-dependent oxidoreductase</fullName>
        <ecNumber evidence="3">1.-.-.-</ecNumber>
    </submittedName>
</protein>
<dbReference type="GO" id="GO:0016491">
    <property type="term" value="F:oxidoreductase activity"/>
    <property type="evidence" value="ECO:0007669"/>
    <property type="project" value="UniProtKB-KW"/>
</dbReference>
<dbReference type="InterPro" id="IPR011576">
    <property type="entry name" value="Pyridox_Oxase_N"/>
</dbReference>
<organism evidence="3 4">
    <name type="scientific">Promicromonospora aerolata</name>
    <dbReference type="NCBI Taxonomy" id="195749"/>
    <lineage>
        <taxon>Bacteria</taxon>
        <taxon>Bacillati</taxon>
        <taxon>Actinomycetota</taxon>
        <taxon>Actinomycetes</taxon>
        <taxon>Micrococcales</taxon>
        <taxon>Promicromonosporaceae</taxon>
        <taxon>Promicromonospora</taxon>
    </lineage>
</organism>
<evidence type="ECO:0000313" key="3">
    <source>
        <dbReference type="EMBL" id="MFD2028642.1"/>
    </source>
</evidence>
<feature type="domain" description="Pyridoxamine 5'-phosphate oxidase N-terminal" evidence="2">
    <location>
        <begin position="13"/>
        <end position="100"/>
    </location>
</feature>
<evidence type="ECO:0000259" key="2">
    <source>
        <dbReference type="Pfam" id="PF01243"/>
    </source>
</evidence>
<accession>A0ABW4VEI1</accession>
<keyword evidence="1 3" id="KW-0560">Oxidoreductase</keyword>
<dbReference type="PANTHER" id="PTHR35176:SF11">
    <property type="entry name" value="PYRIDOXAMINE 5'-PHOSPHATE OXIDASE FAMILY PROTEIN"/>
    <property type="match status" value="1"/>
</dbReference>